<accession>A0ABD3P625</accession>
<feature type="compositionally biased region" description="Gly residues" evidence="1">
    <location>
        <begin position="33"/>
        <end position="47"/>
    </location>
</feature>
<protein>
    <submittedName>
        <fullName evidence="3">Uncharacterized protein</fullName>
    </submittedName>
</protein>
<proteinExistence type="predicted"/>
<name>A0ABD3P625_9STRA</name>
<reference evidence="3 4" key="1">
    <citation type="submission" date="2024-10" db="EMBL/GenBank/DDBJ databases">
        <title>Updated reference genomes for cyclostephanoid diatoms.</title>
        <authorList>
            <person name="Roberts W.R."/>
            <person name="Alverson A.J."/>
        </authorList>
    </citation>
    <scope>NUCLEOTIDE SEQUENCE [LARGE SCALE GENOMIC DNA]</scope>
    <source>
        <strain evidence="3 4">AJA010-31</strain>
    </source>
</reference>
<evidence type="ECO:0000256" key="2">
    <source>
        <dbReference type="SAM" id="SignalP"/>
    </source>
</evidence>
<feature type="region of interest" description="Disordered" evidence="1">
    <location>
        <begin position="30"/>
        <end position="52"/>
    </location>
</feature>
<comment type="caution">
    <text evidence="3">The sequence shown here is derived from an EMBL/GenBank/DDBJ whole genome shotgun (WGS) entry which is preliminary data.</text>
</comment>
<evidence type="ECO:0000313" key="3">
    <source>
        <dbReference type="EMBL" id="KAL3782999.1"/>
    </source>
</evidence>
<gene>
    <name evidence="3" type="ORF">ACHAWO_011717</name>
</gene>
<evidence type="ECO:0000256" key="1">
    <source>
        <dbReference type="SAM" id="MobiDB-lite"/>
    </source>
</evidence>
<feature type="chain" id="PRO_5044895508" evidence="2">
    <location>
        <begin position="16"/>
        <end position="201"/>
    </location>
</feature>
<organism evidence="3 4">
    <name type="scientific">Cyclotella atomus</name>
    <dbReference type="NCBI Taxonomy" id="382360"/>
    <lineage>
        <taxon>Eukaryota</taxon>
        <taxon>Sar</taxon>
        <taxon>Stramenopiles</taxon>
        <taxon>Ochrophyta</taxon>
        <taxon>Bacillariophyta</taxon>
        <taxon>Coscinodiscophyceae</taxon>
        <taxon>Thalassiosirophycidae</taxon>
        <taxon>Stephanodiscales</taxon>
        <taxon>Stephanodiscaceae</taxon>
        <taxon>Cyclotella</taxon>
    </lineage>
</organism>
<feature type="compositionally biased region" description="Acidic residues" evidence="1">
    <location>
        <begin position="130"/>
        <end position="141"/>
    </location>
</feature>
<keyword evidence="4" id="KW-1185">Reference proteome</keyword>
<feature type="region of interest" description="Disordered" evidence="1">
    <location>
        <begin position="130"/>
        <end position="172"/>
    </location>
</feature>
<dbReference type="Proteomes" id="UP001530400">
    <property type="component" value="Unassembled WGS sequence"/>
</dbReference>
<keyword evidence="2" id="KW-0732">Signal</keyword>
<dbReference type="AlphaFoldDB" id="A0ABD3P625"/>
<sequence>MKYFAILSLLFEANAIGNYGGDEITRELHRGGGRGGGGGHHGGGGHDGGWKNHTHGNMTDWLNQTCTANNITCTEVSEEFLANCTDYKHHGDNDSSEDTDRELLVDVDEAYLDEDEDLLELYDMFETVDELEEEDEDEEAGELSGSADRDLKKRRHHGGGGDRGRHGGHKYGKWGNYTDEELEATKLKHLTCRCCGNHTSV</sequence>
<feature type="signal peptide" evidence="2">
    <location>
        <begin position="1"/>
        <end position="15"/>
    </location>
</feature>
<evidence type="ECO:0000313" key="4">
    <source>
        <dbReference type="Proteomes" id="UP001530400"/>
    </source>
</evidence>
<dbReference type="EMBL" id="JALLPJ020000784">
    <property type="protein sequence ID" value="KAL3782999.1"/>
    <property type="molecule type" value="Genomic_DNA"/>
</dbReference>